<dbReference type="InterPro" id="IPR031730">
    <property type="entry name" value="Carbam_trans_C"/>
</dbReference>
<protein>
    <submittedName>
        <fullName evidence="2">Carbamoyltransferase C-terminus</fullName>
    </submittedName>
</protein>
<keyword evidence="3" id="KW-1185">Reference proteome</keyword>
<proteinExistence type="predicted"/>
<dbReference type="EMBL" id="FOAS01000003">
    <property type="protein sequence ID" value="SEK50146.1"/>
    <property type="molecule type" value="Genomic_DNA"/>
</dbReference>
<dbReference type="InterPro" id="IPR038152">
    <property type="entry name" value="Carbam_trans_C_sf"/>
</dbReference>
<dbReference type="GO" id="GO:0016740">
    <property type="term" value="F:transferase activity"/>
    <property type="evidence" value="ECO:0007669"/>
    <property type="project" value="UniProtKB-KW"/>
</dbReference>
<accession>A0A1H7HIC0</accession>
<dbReference type="AlphaFoldDB" id="A0A1H7HIC0"/>
<evidence type="ECO:0000313" key="2">
    <source>
        <dbReference type="EMBL" id="SEK50146.1"/>
    </source>
</evidence>
<sequence length="64" mass="7253">MAFTFEVHKDGTSRTQVLLREYNQRWCDLKKELENFTCNGVPLTISLNSLGEPVICSSNKDGCD</sequence>
<organism evidence="2 3">
    <name type="scientific">Atopomonas hussainii</name>
    <dbReference type="NCBI Taxonomy" id="1429083"/>
    <lineage>
        <taxon>Bacteria</taxon>
        <taxon>Pseudomonadati</taxon>
        <taxon>Pseudomonadota</taxon>
        <taxon>Gammaproteobacteria</taxon>
        <taxon>Pseudomonadales</taxon>
        <taxon>Pseudomonadaceae</taxon>
        <taxon>Atopomonas</taxon>
    </lineage>
</organism>
<gene>
    <name evidence="2" type="ORF">SAMN05216214_1033</name>
</gene>
<dbReference type="Proteomes" id="UP000185766">
    <property type="component" value="Unassembled WGS sequence"/>
</dbReference>
<feature type="domain" description="Carbamoyltransferase C-terminal" evidence="1">
    <location>
        <begin position="7"/>
        <end position="59"/>
    </location>
</feature>
<name>A0A1H7HIC0_9GAMM</name>
<keyword evidence="2" id="KW-0808">Transferase</keyword>
<dbReference type="Pfam" id="PF16861">
    <property type="entry name" value="Carbam_trans_C"/>
    <property type="match status" value="1"/>
</dbReference>
<reference evidence="2 3" key="1">
    <citation type="submission" date="2016-10" db="EMBL/GenBank/DDBJ databases">
        <authorList>
            <person name="de Groot N.N."/>
        </authorList>
    </citation>
    <scope>NUCLEOTIDE SEQUENCE [LARGE SCALE GENOMIC DNA]</scope>
    <source>
        <strain evidence="2 3">JCM 19513</strain>
    </source>
</reference>
<dbReference type="Gene3D" id="3.90.870.20">
    <property type="entry name" value="Carbamoyltransferase, C-terminal domain"/>
    <property type="match status" value="1"/>
</dbReference>
<evidence type="ECO:0000259" key="1">
    <source>
        <dbReference type="Pfam" id="PF16861"/>
    </source>
</evidence>
<evidence type="ECO:0000313" key="3">
    <source>
        <dbReference type="Proteomes" id="UP000185766"/>
    </source>
</evidence>